<reference evidence="2 3" key="1">
    <citation type="submission" date="2016-09" db="EMBL/GenBank/DDBJ databases">
        <authorList>
            <person name="Capua I."/>
            <person name="De Benedictis P."/>
            <person name="Joannis T."/>
            <person name="Lombin L.H."/>
            <person name="Cattoli G."/>
        </authorList>
    </citation>
    <scope>NUCLEOTIDE SEQUENCE [LARGE SCALE GENOMIC DNA]</scope>
    <source>
        <strain evidence="2 3">IMI 309357</strain>
    </source>
</reference>
<evidence type="ECO:0000313" key="2">
    <source>
        <dbReference type="EMBL" id="OHE93651.1"/>
    </source>
</evidence>
<dbReference type="Proteomes" id="UP000176998">
    <property type="component" value="Unassembled WGS sequence"/>
</dbReference>
<dbReference type="Gene3D" id="3.80.10.10">
    <property type="entry name" value="Ribonuclease Inhibitor"/>
    <property type="match status" value="1"/>
</dbReference>
<dbReference type="Pfam" id="PF00646">
    <property type="entry name" value="F-box"/>
    <property type="match status" value="1"/>
</dbReference>
<accession>A0A1G4AWZ6</accession>
<dbReference type="InterPro" id="IPR032675">
    <property type="entry name" value="LRR_dom_sf"/>
</dbReference>
<gene>
    <name evidence="2" type="ORF">CORC01_11054</name>
</gene>
<comment type="caution">
    <text evidence="2">The sequence shown here is derived from an EMBL/GenBank/DDBJ whole genome shotgun (WGS) entry which is preliminary data.</text>
</comment>
<keyword evidence="3" id="KW-1185">Reference proteome</keyword>
<evidence type="ECO:0000313" key="3">
    <source>
        <dbReference type="Proteomes" id="UP000176998"/>
    </source>
</evidence>
<protein>
    <recommendedName>
        <fullName evidence="1">F-box domain-containing protein</fullName>
    </recommendedName>
</protein>
<feature type="domain" description="F-box" evidence="1">
    <location>
        <begin position="15"/>
        <end position="45"/>
    </location>
</feature>
<dbReference type="InterPro" id="IPR001810">
    <property type="entry name" value="F-box_dom"/>
</dbReference>
<proteinExistence type="predicted"/>
<sequence length="586" mass="66347">MASEQEPVEGKDFLTLLPIELLVNIIEHIDVASHLNFACTCKKIAECSAVILQRHREAHDQYGVVSDLQPLTIPTLLHNAVVRKDPFVAWHVRSLEIWGPRKSWSHWRPFMLQPPNRFDTGAPPLAWSFGNEERAEYIRLLGDVLHLADDDISRAMKQLDEGNDGILKVLFTALCPRLRNVKYVWCSEGNEDDSLEWLASTIEISRFLESWAPGLRSLRDVSIGVSSGTWLDRDNQAHHDPRLLASLLQLPSIDSIYFHGFYEDGSVQDPSRGLSRGCSTLQHLFIDGAEDMSEEYRVALLDAPRSLKTLRLRGNVRRDQGYWYDIEKFLLNALNAQSASLESLMVHEAWGMRSTRESSRPLYPLHLIEPNTLPHLRHVWLENADLVQQASNYDLYTVPELWQTPSEAALAWVLSRLPTSMEVLLLGNSTEQSDPRMTEDLLIGLLESGRFPRLKAIFIEDDVVRRGQCRQPSCTKHEPRNRLYFQRLVAVGEKHGVDVNCTASGNRRRIHGDDAIGFPPSPDDATALVFSPLDSRARAGTGTGAREFNVFSGRWQPKRCGNCGTCKRCFQVYTKESWKTRSGGSS</sequence>
<dbReference type="Gene3D" id="1.20.1280.50">
    <property type="match status" value="1"/>
</dbReference>
<dbReference type="CDD" id="cd09917">
    <property type="entry name" value="F-box_SF"/>
    <property type="match status" value="1"/>
</dbReference>
<dbReference type="AlphaFoldDB" id="A0A1G4AWZ6"/>
<dbReference type="SUPFAM" id="SSF81383">
    <property type="entry name" value="F-box domain"/>
    <property type="match status" value="1"/>
</dbReference>
<name>A0A1G4AWZ6_9PEZI</name>
<dbReference type="EMBL" id="MJBS01000115">
    <property type="protein sequence ID" value="OHE93651.1"/>
    <property type="molecule type" value="Genomic_DNA"/>
</dbReference>
<organism evidence="2 3">
    <name type="scientific">Colletotrichum orchidophilum</name>
    <dbReference type="NCBI Taxonomy" id="1209926"/>
    <lineage>
        <taxon>Eukaryota</taxon>
        <taxon>Fungi</taxon>
        <taxon>Dikarya</taxon>
        <taxon>Ascomycota</taxon>
        <taxon>Pezizomycotina</taxon>
        <taxon>Sordariomycetes</taxon>
        <taxon>Hypocreomycetidae</taxon>
        <taxon>Glomerellales</taxon>
        <taxon>Glomerellaceae</taxon>
        <taxon>Colletotrichum</taxon>
    </lineage>
</organism>
<dbReference type="GeneID" id="34564190"/>
<dbReference type="OrthoDB" id="3644718at2759"/>
<dbReference type="RefSeq" id="XP_022470815.1">
    <property type="nucleotide sequence ID" value="XM_022622680.1"/>
</dbReference>
<evidence type="ECO:0000259" key="1">
    <source>
        <dbReference type="Pfam" id="PF00646"/>
    </source>
</evidence>
<dbReference type="InterPro" id="IPR036047">
    <property type="entry name" value="F-box-like_dom_sf"/>
</dbReference>